<evidence type="ECO:0000256" key="1">
    <source>
        <dbReference type="SAM" id="MobiDB-lite"/>
    </source>
</evidence>
<evidence type="ECO:0000313" key="2">
    <source>
        <dbReference type="EMBL" id="KLE00327.1"/>
    </source>
</evidence>
<organism evidence="2 3">
    <name type="scientific">Aliarcobacter butzleri L348</name>
    <dbReference type="NCBI Taxonomy" id="1447256"/>
    <lineage>
        <taxon>Bacteria</taxon>
        <taxon>Pseudomonadati</taxon>
        <taxon>Campylobacterota</taxon>
        <taxon>Epsilonproteobacteria</taxon>
        <taxon>Campylobacterales</taxon>
        <taxon>Arcobacteraceae</taxon>
        <taxon>Aliarcobacter</taxon>
    </lineage>
</organism>
<proteinExistence type="predicted"/>
<dbReference type="Proteomes" id="UP000035514">
    <property type="component" value="Unassembled WGS sequence"/>
</dbReference>
<evidence type="ECO:0000313" key="3">
    <source>
        <dbReference type="Proteomes" id="UP000035514"/>
    </source>
</evidence>
<dbReference type="AlphaFoldDB" id="A0A0G9K1E8"/>
<feature type="compositionally biased region" description="Basic and acidic residues" evidence="1">
    <location>
        <begin position="290"/>
        <end position="307"/>
    </location>
</feature>
<dbReference type="RefSeq" id="WP_046996642.1">
    <property type="nucleotide sequence ID" value="NZ_JAIQ01000085.1"/>
</dbReference>
<dbReference type="PATRIC" id="fig|1447256.3.peg.1118"/>
<accession>A0A0G9K1E8</accession>
<feature type="region of interest" description="Disordered" evidence="1">
    <location>
        <begin position="289"/>
        <end position="319"/>
    </location>
</feature>
<feature type="compositionally biased region" description="Polar residues" evidence="1">
    <location>
        <begin position="308"/>
        <end position="319"/>
    </location>
</feature>
<gene>
    <name evidence="2" type="ORF">AA20_05745</name>
</gene>
<name>A0A0G9K1E8_9BACT</name>
<reference evidence="2 3" key="1">
    <citation type="submission" date="2014-01" db="EMBL/GenBank/DDBJ databases">
        <title>Development of a Comparative Genomic Fingerprinting Assay for High Resolution Genotyping of Arcobacter butzleri.</title>
        <authorList>
            <person name="Webb A.L."/>
            <person name="Inglis G.D."/>
            <person name="Kruczkiewicz P."/>
            <person name="Selinger L.B."/>
            <person name="Taboada E.N."/>
        </authorList>
    </citation>
    <scope>NUCLEOTIDE SEQUENCE [LARGE SCALE GENOMIC DNA]</scope>
    <source>
        <strain evidence="2 3">L348</strain>
    </source>
</reference>
<sequence>MTIKCFNNYPDKKFKLVAVNDINYIYPHRYSVTFQDIESLEKYEEFLLPEQLRGKYIIGNIYSINGLEKENQSKLNNLYIPKRKVTHKNSFRIKDCINLEDYGLSDEDRFYEQNCFIYETKKFIFMIPNHVVANRYYFISTSIKKALSKGSFESLYYKEKGYKLIDDTLYITIKNTLRPEQVPLIARMISDETSEKNFLFFFQQISKHKISNPNYKDIFKPVFLGFPFKNNEDFNIKCNILYLNNVYSYDKFKSYDLRKVIMITHIFEDTIPYNFKNLKLKRFQEINTDNGKKNNETENRTINKDTHSPSGKTTTVKPTSTNLPSREIFNVNNNYNFSKINIDEKIIETETKISYNTTEDEADTSFDDLPEDIDKNVIEKLLDDDLKKDCFKIENFYDLINSFINEYQINNYSISDIIDLENHEESKINKFYIDSEKEIPRKLIYGYLSYKNFIVNFIEVEHNTYWNKSTWYFISNNIFSESKIHSILNLYIINNQSIKQMIEDNKLE</sequence>
<protein>
    <recommendedName>
        <fullName evidence="4">TnsE C-terminal domain-containing protein</fullName>
    </recommendedName>
</protein>
<comment type="caution">
    <text evidence="2">The sequence shown here is derived from an EMBL/GenBank/DDBJ whole genome shotgun (WGS) entry which is preliminary data.</text>
</comment>
<evidence type="ECO:0008006" key="4">
    <source>
        <dbReference type="Google" id="ProtNLM"/>
    </source>
</evidence>
<dbReference type="EMBL" id="JAIQ01000085">
    <property type="protein sequence ID" value="KLE00327.1"/>
    <property type="molecule type" value="Genomic_DNA"/>
</dbReference>